<gene>
    <name evidence="1" type="ORF">NQ176_g11281</name>
</gene>
<sequence length="200" mass="21815">MQQDPPPDAAPLPSSILYRSQDNATIILDIPRSLEESQVLPGLEQSAACRIYSSAAPTVPYETPEPANGLGVDATTSQAAQIATLMTTEHLRSTVQTLSQDYIGPYCLPREVQPEADVSCSSSSETALHIPPRAEYLHGSIHQMKLSFSQRAPKFQLIILDPPLAEPLRPAQNRALQDSKLARYYKGAALRHSRFGPSLP</sequence>
<dbReference type="Proteomes" id="UP001143910">
    <property type="component" value="Unassembled WGS sequence"/>
</dbReference>
<evidence type="ECO:0000313" key="2">
    <source>
        <dbReference type="Proteomes" id="UP001143910"/>
    </source>
</evidence>
<organism evidence="1 2">
    <name type="scientific">Zarea fungicola</name>
    <dbReference type="NCBI Taxonomy" id="93591"/>
    <lineage>
        <taxon>Eukaryota</taxon>
        <taxon>Fungi</taxon>
        <taxon>Dikarya</taxon>
        <taxon>Ascomycota</taxon>
        <taxon>Pezizomycotina</taxon>
        <taxon>Sordariomycetes</taxon>
        <taxon>Hypocreomycetidae</taxon>
        <taxon>Hypocreales</taxon>
        <taxon>Cordycipitaceae</taxon>
        <taxon>Zarea</taxon>
    </lineage>
</organism>
<protein>
    <submittedName>
        <fullName evidence="1">Uncharacterized protein</fullName>
    </submittedName>
</protein>
<accession>A0ACC1MD11</accession>
<reference evidence="1" key="1">
    <citation type="submission" date="2022-08" db="EMBL/GenBank/DDBJ databases">
        <title>Genome Sequence of Lecanicillium fungicola.</title>
        <authorList>
            <person name="Buettner E."/>
        </authorList>
    </citation>
    <scope>NUCLEOTIDE SEQUENCE</scope>
    <source>
        <strain evidence="1">Babe33</strain>
    </source>
</reference>
<keyword evidence="2" id="KW-1185">Reference proteome</keyword>
<evidence type="ECO:0000313" key="1">
    <source>
        <dbReference type="EMBL" id="KAJ2957014.1"/>
    </source>
</evidence>
<dbReference type="EMBL" id="JANJQO010003689">
    <property type="protein sequence ID" value="KAJ2957014.1"/>
    <property type="molecule type" value="Genomic_DNA"/>
</dbReference>
<name>A0ACC1MD11_9HYPO</name>
<comment type="caution">
    <text evidence="1">The sequence shown here is derived from an EMBL/GenBank/DDBJ whole genome shotgun (WGS) entry which is preliminary data.</text>
</comment>
<proteinExistence type="predicted"/>